<accession>A0ABN8LIG6</accession>
<gene>
    <name evidence="4" type="ORF">PEVE_00014549</name>
</gene>
<dbReference type="CDD" id="cd00063">
    <property type="entry name" value="FN3"/>
    <property type="match status" value="1"/>
</dbReference>
<organism evidence="4 5">
    <name type="scientific">Porites evermanni</name>
    <dbReference type="NCBI Taxonomy" id="104178"/>
    <lineage>
        <taxon>Eukaryota</taxon>
        <taxon>Metazoa</taxon>
        <taxon>Cnidaria</taxon>
        <taxon>Anthozoa</taxon>
        <taxon>Hexacorallia</taxon>
        <taxon>Scleractinia</taxon>
        <taxon>Fungiina</taxon>
        <taxon>Poritidae</taxon>
        <taxon>Porites</taxon>
    </lineage>
</organism>
<evidence type="ECO:0000256" key="2">
    <source>
        <dbReference type="SAM" id="Phobius"/>
    </source>
</evidence>
<comment type="caution">
    <text evidence="4">The sequence shown here is derived from an EMBL/GenBank/DDBJ whole genome shotgun (WGS) entry which is preliminary data.</text>
</comment>
<keyword evidence="2" id="KW-0472">Membrane</keyword>
<feature type="compositionally biased region" description="Low complexity" evidence="1">
    <location>
        <begin position="365"/>
        <end position="379"/>
    </location>
</feature>
<reference evidence="4 5" key="1">
    <citation type="submission" date="2022-05" db="EMBL/GenBank/DDBJ databases">
        <authorList>
            <consortium name="Genoscope - CEA"/>
            <person name="William W."/>
        </authorList>
    </citation>
    <scope>NUCLEOTIDE SEQUENCE [LARGE SCALE GENOMIC DNA]</scope>
</reference>
<evidence type="ECO:0000313" key="4">
    <source>
        <dbReference type="EMBL" id="CAH3015296.1"/>
    </source>
</evidence>
<evidence type="ECO:0000259" key="3">
    <source>
        <dbReference type="PROSITE" id="PS50853"/>
    </source>
</evidence>
<keyword evidence="2" id="KW-1133">Transmembrane helix</keyword>
<dbReference type="PANTHER" id="PTHR14131">
    <property type="entry name" value="ANOSMIN"/>
    <property type="match status" value="1"/>
</dbReference>
<feature type="domain" description="Fibronectin type-III" evidence="3">
    <location>
        <begin position="121"/>
        <end position="219"/>
    </location>
</feature>
<dbReference type="PANTHER" id="PTHR14131:SF5">
    <property type="entry name" value="ANOSMIN-1"/>
    <property type="match status" value="1"/>
</dbReference>
<dbReference type="InterPro" id="IPR036116">
    <property type="entry name" value="FN3_sf"/>
</dbReference>
<dbReference type="InterPro" id="IPR003961">
    <property type="entry name" value="FN3_dom"/>
</dbReference>
<dbReference type="Gene3D" id="2.60.40.10">
    <property type="entry name" value="Immunoglobulins"/>
    <property type="match status" value="2"/>
</dbReference>
<feature type="transmembrane region" description="Helical" evidence="2">
    <location>
        <begin position="6"/>
        <end position="27"/>
    </location>
</feature>
<evidence type="ECO:0000313" key="5">
    <source>
        <dbReference type="Proteomes" id="UP001159427"/>
    </source>
</evidence>
<evidence type="ECO:0000256" key="1">
    <source>
        <dbReference type="SAM" id="MobiDB-lite"/>
    </source>
</evidence>
<dbReference type="InterPro" id="IPR042447">
    <property type="entry name" value="Anosmin-1"/>
</dbReference>
<feature type="region of interest" description="Disordered" evidence="1">
    <location>
        <begin position="361"/>
        <end position="386"/>
    </location>
</feature>
<dbReference type="SMART" id="SM00060">
    <property type="entry name" value="FN3"/>
    <property type="match status" value="2"/>
</dbReference>
<feature type="domain" description="Fibronectin type-III" evidence="3">
    <location>
        <begin position="221"/>
        <end position="332"/>
    </location>
</feature>
<dbReference type="InterPro" id="IPR013783">
    <property type="entry name" value="Ig-like_fold"/>
</dbReference>
<dbReference type="Proteomes" id="UP001159427">
    <property type="component" value="Unassembled WGS sequence"/>
</dbReference>
<dbReference type="SUPFAM" id="SSF49265">
    <property type="entry name" value="Fibronectin type III"/>
    <property type="match status" value="1"/>
</dbReference>
<protein>
    <recommendedName>
        <fullName evidence="3">Fibronectin type-III domain-containing protein</fullName>
    </recommendedName>
</protein>
<keyword evidence="5" id="KW-1185">Reference proteome</keyword>
<dbReference type="PROSITE" id="PS50853">
    <property type="entry name" value="FN3"/>
    <property type="match status" value="2"/>
</dbReference>
<feature type="transmembrane region" description="Helical" evidence="2">
    <location>
        <begin position="398"/>
        <end position="418"/>
    </location>
</feature>
<dbReference type="EMBL" id="CALNXI010000021">
    <property type="protein sequence ID" value="CAH3015296.1"/>
    <property type="molecule type" value="Genomic_DNA"/>
</dbReference>
<keyword evidence="2" id="KW-0812">Transmembrane</keyword>
<sequence length="419" mass="47342">MKVFKFYFGISLIGIYMGFLNGCLATLRSARCRSRCFAAQDTATGNDFCVSQSCLVCLKPCNVREAHVLSCSLICGLYNISNVTKGICEDSCKFLQKIHLEEGNSTCPEGVSNYSKCVLMKPENVQVAAPVRNKRLENYTISWNGKWPSSTVFVVLAKQWKKGSSTDANTVWIELMQTTLQSVQVNLQPLFWYQFKVAASNQYGASPFSLPSRLMFARPRPPLPPRAFNVTEMQVVKGRVQVHVVWKKPVSSFGLPVSAYRLSWSRRLDDKTKKYMALKVTDKHTMGNTTDYRINDLFPNTTYLLELRAMTTWRRRNLKSKRVTIRIRTPSDNAAKLHIQNKPPIKKVKFGDIFKNTSKPRVDLTTHSSSPPTDVVTSSNEGVSADVKKQRSIGQVNTVSWFALSTLMILTYMVPFGLR</sequence>
<name>A0ABN8LIG6_9CNID</name>
<proteinExistence type="predicted"/>